<name>A0ABY4GW30_9BACI</name>
<feature type="transmembrane region" description="Helical" evidence="1">
    <location>
        <begin position="131"/>
        <end position="151"/>
    </location>
</feature>
<dbReference type="RefSeq" id="WP_244751776.1">
    <property type="nucleotide sequence ID" value="NZ_CP095074.1"/>
</dbReference>
<organism evidence="2 3">
    <name type="scientific">Halobacillus shinanisalinarum</name>
    <dbReference type="NCBI Taxonomy" id="2932258"/>
    <lineage>
        <taxon>Bacteria</taxon>
        <taxon>Bacillati</taxon>
        <taxon>Bacillota</taxon>
        <taxon>Bacilli</taxon>
        <taxon>Bacillales</taxon>
        <taxon>Bacillaceae</taxon>
        <taxon>Halobacillus</taxon>
    </lineage>
</organism>
<dbReference type="EMBL" id="CP095074">
    <property type="protein sequence ID" value="UOQ92166.1"/>
    <property type="molecule type" value="Genomic_DNA"/>
</dbReference>
<reference evidence="2 3" key="1">
    <citation type="submission" date="2022-04" db="EMBL/GenBank/DDBJ databases">
        <title>Halobacillus sp. isolated from saltern.</title>
        <authorList>
            <person name="Won M."/>
            <person name="Lee C.-M."/>
            <person name="Woen H.-Y."/>
            <person name="Kwon S.-W."/>
        </authorList>
    </citation>
    <scope>NUCLEOTIDE SEQUENCE [LARGE SCALE GENOMIC DNA]</scope>
    <source>
        <strain evidence="2 3">SSTM10-2</strain>
    </source>
</reference>
<keyword evidence="1" id="KW-0812">Transmembrane</keyword>
<evidence type="ECO:0000256" key="1">
    <source>
        <dbReference type="SAM" id="Phobius"/>
    </source>
</evidence>
<evidence type="ECO:0000313" key="3">
    <source>
        <dbReference type="Proteomes" id="UP000831880"/>
    </source>
</evidence>
<accession>A0ABY4GW30</accession>
<evidence type="ECO:0000313" key="2">
    <source>
        <dbReference type="EMBL" id="UOQ92166.1"/>
    </source>
</evidence>
<keyword evidence="1" id="KW-0472">Membrane</keyword>
<gene>
    <name evidence="2" type="ORF">MUO14_16950</name>
</gene>
<feature type="transmembrane region" description="Helical" evidence="1">
    <location>
        <begin position="26"/>
        <end position="45"/>
    </location>
</feature>
<feature type="transmembrane region" description="Helical" evidence="1">
    <location>
        <begin position="51"/>
        <end position="69"/>
    </location>
</feature>
<feature type="transmembrane region" description="Helical" evidence="1">
    <location>
        <begin position="163"/>
        <end position="181"/>
    </location>
</feature>
<protein>
    <submittedName>
        <fullName evidence="2">Uncharacterized protein</fullName>
    </submittedName>
</protein>
<dbReference type="Proteomes" id="UP000831880">
    <property type="component" value="Chromosome"/>
</dbReference>
<keyword evidence="3" id="KW-1185">Reference proteome</keyword>
<proteinExistence type="predicted"/>
<sequence>MVYELFGFYKEKLSFWNVYFKHMIKWLVVSLFLTAVVISLGLLFVSFWSEVQWFILLAFIPNVLLMLYVKREKGRIAKEVYNQDSPKGVFNKRKEEFADYLEQKGIVEPHQFEYLIELIDKNAQDLKVPFLINWGLIAAVIAPIWIQYITYIFTNEINSLEEATVSLGLLYCLLYCCYMLVRSLGHSLLVN</sequence>
<keyword evidence="1" id="KW-1133">Transmembrane helix</keyword>